<organism evidence="11 12">
    <name type="scientific">Desulforapulum autotrophicum (strain ATCC 43914 / DSM 3382 / VKM B-1955 / HRM2)</name>
    <name type="common">Desulfobacterium autotrophicum</name>
    <dbReference type="NCBI Taxonomy" id="177437"/>
    <lineage>
        <taxon>Bacteria</taxon>
        <taxon>Pseudomonadati</taxon>
        <taxon>Thermodesulfobacteriota</taxon>
        <taxon>Desulfobacteria</taxon>
        <taxon>Desulfobacterales</taxon>
        <taxon>Desulfobacteraceae</taxon>
        <taxon>Desulforapulum</taxon>
    </lineage>
</organism>
<evidence type="ECO:0000256" key="8">
    <source>
        <dbReference type="ARBA" id="ARBA00022884"/>
    </source>
</evidence>
<dbReference type="InterPro" id="IPR052390">
    <property type="entry name" value="tRNA_nt/polyA_polymerase"/>
</dbReference>
<evidence type="ECO:0000256" key="5">
    <source>
        <dbReference type="ARBA" id="ARBA00022723"/>
    </source>
</evidence>
<dbReference type="Gene3D" id="3.90.1640.10">
    <property type="entry name" value="inorganic pyrophosphatase (n-terminal core)"/>
    <property type="match status" value="1"/>
</dbReference>
<evidence type="ECO:0000313" key="12">
    <source>
        <dbReference type="Proteomes" id="UP000000442"/>
    </source>
</evidence>
<dbReference type="PANTHER" id="PTHR47788:SF1">
    <property type="entry name" value="A-ADDING TRNA NUCLEOTIDYLTRANSFERASE"/>
    <property type="match status" value="1"/>
</dbReference>
<evidence type="ECO:0000256" key="3">
    <source>
        <dbReference type="ARBA" id="ARBA00022694"/>
    </source>
</evidence>
<dbReference type="GO" id="GO:0016779">
    <property type="term" value="F:nucleotidyltransferase activity"/>
    <property type="evidence" value="ECO:0007669"/>
    <property type="project" value="UniProtKB-KW"/>
</dbReference>
<dbReference type="SUPFAM" id="SSF54631">
    <property type="entry name" value="CBS-domain pair"/>
    <property type="match status" value="1"/>
</dbReference>
<dbReference type="Pfam" id="PF00571">
    <property type="entry name" value="CBS"/>
    <property type="match status" value="2"/>
</dbReference>
<dbReference type="Gene3D" id="3.10.310.30">
    <property type="match status" value="1"/>
</dbReference>
<evidence type="ECO:0000259" key="10">
    <source>
        <dbReference type="PROSITE" id="PS51371"/>
    </source>
</evidence>
<dbReference type="InterPro" id="IPR000644">
    <property type="entry name" value="CBS_dom"/>
</dbReference>
<evidence type="ECO:0000256" key="1">
    <source>
        <dbReference type="ARBA" id="ARBA00001946"/>
    </source>
</evidence>
<evidence type="ECO:0000256" key="6">
    <source>
        <dbReference type="ARBA" id="ARBA00022741"/>
    </source>
</evidence>
<dbReference type="OrthoDB" id="9805698at2"/>
<keyword evidence="5" id="KW-0479">Metal-binding</keyword>
<evidence type="ECO:0000256" key="4">
    <source>
        <dbReference type="ARBA" id="ARBA00022695"/>
    </source>
</evidence>
<dbReference type="eggNOG" id="COG0517">
    <property type="taxonomic scope" value="Bacteria"/>
</dbReference>
<keyword evidence="3" id="KW-0819">tRNA processing</keyword>
<proteinExistence type="inferred from homology"/>
<reference evidence="11 12" key="1">
    <citation type="journal article" date="2009" name="Environ. Microbiol.">
        <title>Genome sequence of Desulfobacterium autotrophicum HRM2, a marine sulfate reducer oxidizing organic carbon completely to carbon dioxide.</title>
        <authorList>
            <person name="Strittmatter A.W."/>
            <person name="Liesegang H."/>
            <person name="Rabus R."/>
            <person name="Decker I."/>
            <person name="Amann J."/>
            <person name="Andres S."/>
            <person name="Henne A."/>
            <person name="Fricke W.F."/>
            <person name="Martinez-Arias R."/>
            <person name="Bartels D."/>
            <person name="Goesmann A."/>
            <person name="Krause L."/>
            <person name="Puehler A."/>
            <person name="Klenk H.P."/>
            <person name="Richter M."/>
            <person name="Schuler M."/>
            <person name="Gloeckner F.O."/>
            <person name="Meyerdierks A."/>
            <person name="Gottschalk G."/>
            <person name="Amann R."/>
        </authorList>
    </citation>
    <scope>NUCLEOTIDE SEQUENCE [LARGE SCALE GENOMIC DNA]</scope>
    <source>
        <strain evidence="12">ATCC 43914 / DSM 3382 / HRM2</strain>
    </source>
</reference>
<dbReference type="GO" id="GO:0003723">
    <property type="term" value="F:RNA binding"/>
    <property type="evidence" value="ECO:0007669"/>
    <property type="project" value="UniProtKB-KW"/>
</dbReference>
<dbReference type="EMBL" id="CP001087">
    <property type="protein sequence ID" value="ACN15280.1"/>
    <property type="molecule type" value="Genomic_DNA"/>
</dbReference>
<dbReference type="PROSITE" id="PS51371">
    <property type="entry name" value="CBS"/>
    <property type="match status" value="2"/>
</dbReference>
<protein>
    <submittedName>
        <fullName evidence="11">tRNA nucleotidyl transferase protein</fullName>
    </submittedName>
</protein>
<gene>
    <name evidence="11" type="ordered locus">HRM2_21820</name>
</gene>
<dbReference type="SUPFAM" id="SSF64182">
    <property type="entry name" value="DHH phosphoesterases"/>
    <property type="match status" value="1"/>
</dbReference>
<comment type="similarity">
    <text evidence="2">Belongs to the tRNA nucleotidyltransferase/poly(A) polymerase family.</text>
</comment>
<dbReference type="GO" id="GO:0046872">
    <property type="term" value="F:metal ion binding"/>
    <property type="evidence" value="ECO:0007669"/>
    <property type="project" value="UniProtKB-KW"/>
</dbReference>
<keyword evidence="9" id="KW-0129">CBS domain</keyword>
<evidence type="ECO:0000256" key="2">
    <source>
        <dbReference type="ARBA" id="ARBA00007265"/>
    </source>
</evidence>
<keyword evidence="4" id="KW-0548">Nucleotidyltransferase</keyword>
<keyword evidence="8" id="KW-0694">RNA-binding</keyword>
<keyword evidence="12" id="KW-1185">Reference proteome</keyword>
<dbReference type="GO" id="GO:0008033">
    <property type="term" value="P:tRNA processing"/>
    <property type="evidence" value="ECO:0007669"/>
    <property type="project" value="UniProtKB-KW"/>
</dbReference>
<keyword evidence="11" id="KW-0808">Transferase</keyword>
<dbReference type="eggNOG" id="COG0618">
    <property type="taxonomic scope" value="Bacteria"/>
</dbReference>
<evidence type="ECO:0000256" key="9">
    <source>
        <dbReference type="PROSITE-ProRule" id="PRU00703"/>
    </source>
</evidence>
<dbReference type="Pfam" id="PF01368">
    <property type="entry name" value="DHH"/>
    <property type="match status" value="1"/>
</dbReference>
<dbReference type="PANTHER" id="PTHR47788">
    <property type="entry name" value="POLYA POLYMERASE"/>
    <property type="match status" value="1"/>
</dbReference>
<accession>C0QDL6</accession>
<keyword evidence="6" id="KW-0547">Nucleotide-binding</keyword>
<dbReference type="CDD" id="cd04595">
    <property type="entry name" value="CBS_pair_DHH_polyA_Pol_assoc"/>
    <property type="match status" value="1"/>
</dbReference>
<name>C0QDL6_DESAH</name>
<dbReference type="RefSeq" id="WP_015904049.1">
    <property type="nucleotide sequence ID" value="NC_012108.1"/>
</dbReference>
<dbReference type="AlphaFoldDB" id="C0QDL6"/>
<dbReference type="SMART" id="SM00116">
    <property type="entry name" value="CBS"/>
    <property type="match status" value="2"/>
</dbReference>
<dbReference type="STRING" id="177437.HRM2_21820"/>
<evidence type="ECO:0000313" key="11">
    <source>
        <dbReference type="EMBL" id="ACN15280.1"/>
    </source>
</evidence>
<dbReference type="HOGENOM" id="CLU_634182_0_0_7"/>
<dbReference type="Gene3D" id="3.10.580.10">
    <property type="entry name" value="CBS-domain"/>
    <property type="match status" value="1"/>
</dbReference>
<dbReference type="KEGG" id="dat:HRM2_21820"/>
<dbReference type="GO" id="GO:0000166">
    <property type="term" value="F:nucleotide binding"/>
    <property type="evidence" value="ECO:0007669"/>
    <property type="project" value="UniProtKB-KW"/>
</dbReference>
<evidence type="ECO:0000256" key="7">
    <source>
        <dbReference type="ARBA" id="ARBA00022842"/>
    </source>
</evidence>
<dbReference type="InterPro" id="IPR038763">
    <property type="entry name" value="DHH_sf"/>
</dbReference>
<keyword evidence="7" id="KW-0460">Magnesium</keyword>
<sequence>MKIITTHKGTDFDALACLVAASMIYPGALPVLPKTINPNLKAFLSIHKDLFNFYSIKEIDLDEVNTLIVVDTNSWSRLEGMKPLKGRKDLHIILWDHHVKGDIKASEVVREEMGAAITLLIRELLRLRKIITPIQATLFLMGLYEDTGNLTFPSTLAEDARAAGYLLDRKADLNILGTFLRQAYGKKQKDILFKMIQNAERREISHFNISISNMDIQGHVQNLSVVVQMYREIVNVDAAFGIFRDLERDRCMVIGRSNLDELNIGVIMRSMGGGGHPGAGSALLKSTNPAVIEEMLIEMIKGNQQTSVMLSDIMSYPVKTVNQNTEVGQVAMFLRELGCSGLPVVDDQDNMVGVISRRDFRKIRKANHMRSPVKAFMSRDVVSITAERSAIDAARLMIRHDIGRIPVMDNDRIIGIVTRSDVMMYFYDLLPD</sequence>
<feature type="domain" description="CBS" evidence="10">
    <location>
        <begin position="314"/>
        <end position="371"/>
    </location>
</feature>
<feature type="domain" description="CBS" evidence="10">
    <location>
        <begin position="377"/>
        <end position="432"/>
    </location>
</feature>
<dbReference type="InterPro" id="IPR001667">
    <property type="entry name" value="DDH_dom"/>
</dbReference>
<dbReference type="Proteomes" id="UP000000442">
    <property type="component" value="Chromosome"/>
</dbReference>
<dbReference type="InterPro" id="IPR046342">
    <property type="entry name" value="CBS_dom_sf"/>
</dbReference>
<comment type="cofactor">
    <cofactor evidence="1">
        <name>Mg(2+)</name>
        <dbReference type="ChEBI" id="CHEBI:18420"/>
    </cofactor>
</comment>